<sequence length="50" mass="5992">DLEINRQKAKDNVTKAQENQKRLHDLKIKKPIEYQIRDKVLLYKAAKEKT</sequence>
<organism evidence="1 2">
    <name type="scientific">Funneliformis geosporum</name>
    <dbReference type="NCBI Taxonomy" id="1117311"/>
    <lineage>
        <taxon>Eukaryota</taxon>
        <taxon>Fungi</taxon>
        <taxon>Fungi incertae sedis</taxon>
        <taxon>Mucoromycota</taxon>
        <taxon>Glomeromycotina</taxon>
        <taxon>Glomeromycetes</taxon>
        <taxon>Glomerales</taxon>
        <taxon>Glomeraceae</taxon>
        <taxon>Funneliformis</taxon>
    </lineage>
</organism>
<keyword evidence="2" id="KW-1185">Reference proteome</keyword>
<gene>
    <name evidence="1" type="ORF">FWILDA_LOCUS16628</name>
</gene>
<dbReference type="AlphaFoldDB" id="A0A9W4T683"/>
<evidence type="ECO:0000313" key="2">
    <source>
        <dbReference type="Proteomes" id="UP001153678"/>
    </source>
</evidence>
<feature type="non-terminal residue" evidence="1">
    <location>
        <position position="1"/>
    </location>
</feature>
<accession>A0A9W4T683</accession>
<evidence type="ECO:0000313" key="1">
    <source>
        <dbReference type="EMBL" id="CAI2194542.1"/>
    </source>
</evidence>
<dbReference type="OrthoDB" id="3863715at2759"/>
<name>A0A9W4T683_9GLOM</name>
<dbReference type="Proteomes" id="UP001153678">
    <property type="component" value="Unassembled WGS sequence"/>
</dbReference>
<dbReference type="EMBL" id="CAMKVN010011038">
    <property type="protein sequence ID" value="CAI2194542.1"/>
    <property type="molecule type" value="Genomic_DNA"/>
</dbReference>
<reference evidence="1" key="1">
    <citation type="submission" date="2022-08" db="EMBL/GenBank/DDBJ databases">
        <authorList>
            <person name="Kallberg Y."/>
            <person name="Tangrot J."/>
            <person name="Rosling A."/>
        </authorList>
    </citation>
    <scope>NUCLEOTIDE SEQUENCE</scope>
    <source>
        <strain evidence="1">Wild A</strain>
    </source>
</reference>
<proteinExistence type="predicted"/>
<protein>
    <submittedName>
        <fullName evidence="1">14348_t:CDS:1</fullName>
    </submittedName>
</protein>
<comment type="caution">
    <text evidence="1">The sequence shown here is derived from an EMBL/GenBank/DDBJ whole genome shotgun (WGS) entry which is preliminary data.</text>
</comment>